<sequence length="90" mass="9709">MAGAQLCSPVRHWRPGRVLDAGAAPQPPIRCALPVDHDEPGQTAARRLQEELQGAGYHSGILLPVHKDWNDDLVQGQTMAGLVMTMGQSM</sequence>
<dbReference type="RefSeq" id="WP_242864858.1">
    <property type="nucleotide sequence ID" value="NZ_BAABZG010000001.1"/>
</dbReference>
<name>A0AAW6C0T4_FLAPL</name>
<comment type="caution">
    <text evidence="2">The sequence shown here is derived from an EMBL/GenBank/DDBJ whole genome shotgun (WGS) entry which is preliminary data.</text>
</comment>
<evidence type="ECO:0000313" key="3">
    <source>
        <dbReference type="Proteomes" id="UP001211006"/>
    </source>
</evidence>
<gene>
    <name evidence="2" type="ORF">PND83_01075</name>
</gene>
<protein>
    <submittedName>
        <fullName evidence="2">Toprim domain-containing protein</fullName>
    </submittedName>
</protein>
<dbReference type="InterPro" id="IPR006171">
    <property type="entry name" value="TOPRIM_dom"/>
</dbReference>
<accession>A0AAW6C0T4</accession>
<dbReference type="Gene3D" id="3.40.1360.10">
    <property type="match status" value="1"/>
</dbReference>
<dbReference type="Proteomes" id="UP001211006">
    <property type="component" value="Unassembled WGS sequence"/>
</dbReference>
<dbReference type="EMBL" id="JAQLWO010000001">
    <property type="protein sequence ID" value="MDB7904566.1"/>
    <property type="molecule type" value="Genomic_DNA"/>
</dbReference>
<reference evidence="2" key="1">
    <citation type="submission" date="2023-01" db="EMBL/GenBank/DDBJ databases">
        <title>Human gut microbiome strain richness.</title>
        <authorList>
            <person name="Chen-Liaw A."/>
        </authorList>
    </citation>
    <scope>NUCLEOTIDE SEQUENCE</scope>
    <source>
        <strain evidence="2">2225st1_A6_2225SCRN_200828</strain>
    </source>
</reference>
<dbReference type="Pfam" id="PF13362">
    <property type="entry name" value="Toprim_3"/>
    <property type="match status" value="1"/>
</dbReference>
<dbReference type="AlphaFoldDB" id="A0AAW6C0T4"/>
<evidence type="ECO:0000259" key="1">
    <source>
        <dbReference type="Pfam" id="PF13362"/>
    </source>
</evidence>
<feature type="domain" description="Toprim" evidence="1">
    <location>
        <begin position="24"/>
        <end position="75"/>
    </location>
</feature>
<organism evidence="2 3">
    <name type="scientific">Flavonifractor plautii</name>
    <name type="common">Fusobacterium plautii</name>
    <dbReference type="NCBI Taxonomy" id="292800"/>
    <lineage>
        <taxon>Bacteria</taxon>
        <taxon>Bacillati</taxon>
        <taxon>Bacillota</taxon>
        <taxon>Clostridia</taxon>
        <taxon>Eubacteriales</taxon>
        <taxon>Oscillospiraceae</taxon>
        <taxon>Flavonifractor</taxon>
    </lineage>
</organism>
<evidence type="ECO:0000313" key="2">
    <source>
        <dbReference type="EMBL" id="MDB7904566.1"/>
    </source>
</evidence>
<proteinExistence type="predicted"/>